<name>S5T4M9_9GAMM</name>
<dbReference type="KEGG" id="cza:CYCME_0207"/>
<dbReference type="HOGENOM" id="CLU_2768932_0_0_6"/>
<dbReference type="EMBL" id="CP005996">
    <property type="protein sequence ID" value="AGS40818.1"/>
    <property type="molecule type" value="Genomic_DNA"/>
</dbReference>
<dbReference type="EMBL" id="CP005996">
    <property type="protein sequence ID" value="AGS38549.1"/>
    <property type="molecule type" value="Genomic_DNA"/>
</dbReference>
<keyword evidence="3" id="KW-1185">Reference proteome</keyword>
<organism evidence="1 3">
    <name type="scientific">Cycloclasticus zancles 78-ME</name>
    <dbReference type="NCBI Taxonomy" id="1198232"/>
    <lineage>
        <taxon>Bacteria</taxon>
        <taxon>Pseudomonadati</taxon>
        <taxon>Pseudomonadota</taxon>
        <taxon>Gammaproteobacteria</taxon>
        <taxon>Thiotrichales</taxon>
        <taxon>Piscirickettsiaceae</taxon>
        <taxon>Cycloclasticus</taxon>
    </lineage>
</organism>
<reference evidence="3" key="2">
    <citation type="journal article" date="2016" name="Environ. Microbiol. Rep.">
        <title>Analysis of defence systems and a conjugative IncP-1 plasmid in the marine polyaromatic hydrocarbons-degrading bacterium Cycloclasticus sp. 78-ME.</title>
        <authorList>
            <person name="Yakimov M.M."/>
            <person name="Crisafi F."/>
            <person name="Messina E."/>
            <person name="Smedile F."/>
            <person name="Lopatina A."/>
            <person name="Denaro R."/>
            <person name="Pieper D.H."/>
            <person name="Golyshin P.N."/>
            <person name="Giuliano L."/>
        </authorList>
    </citation>
    <scope>NUCLEOTIDE SEQUENCE [LARGE SCALE GENOMIC DNA]</scope>
    <source>
        <strain evidence="3">78-ME</strain>
    </source>
</reference>
<gene>
    <name evidence="1" type="ORF">CYCME_0207</name>
    <name evidence="2" type="ORF">CYCME_2513</name>
</gene>
<dbReference type="KEGG" id="cza:CYCME_2513"/>
<proteinExistence type="predicted"/>
<evidence type="ECO:0000313" key="2">
    <source>
        <dbReference type="EMBL" id="AGS40818.1"/>
    </source>
</evidence>
<dbReference type="Proteomes" id="UP000015380">
    <property type="component" value="Chromosome"/>
</dbReference>
<dbReference type="AlphaFoldDB" id="S5T4M9"/>
<accession>S5T4M9</accession>
<evidence type="ECO:0000313" key="3">
    <source>
        <dbReference type="Proteomes" id="UP000015380"/>
    </source>
</evidence>
<sequence>MPCAIAFSSNHSISAWLTLLGMINQKPGHTSHPYCSRKCCWCYIPTPSQHYSLTFALTGEKKHALAFIV</sequence>
<protein>
    <submittedName>
        <fullName evidence="1">Uncharacterized protein</fullName>
    </submittedName>
</protein>
<reference evidence="1 3" key="1">
    <citation type="submission" date="2013-05" db="EMBL/GenBank/DDBJ databases">
        <title>Between feast and famine: a lifestyle of most important marine PAH-degrading bacterium Cycloclasticus sp. 7ME.</title>
        <authorList>
            <person name="Yakimov M.M."/>
            <person name="Messina E."/>
            <person name="Genovese M."/>
            <person name="Denaro R."/>
            <person name="Crisafi F."/>
            <person name="Russo D."/>
            <person name="Cappello S."/>
            <person name="Santisi S."/>
            <person name="Smedile F."/>
            <person name="Golyshina O.V."/>
            <person name="Tran H."/>
            <person name="Pieper D.H."/>
            <person name="Golyshin P.N."/>
            <person name="Giuliano L."/>
        </authorList>
    </citation>
    <scope>NUCLEOTIDE SEQUENCE [LARGE SCALE GENOMIC DNA]</scope>
    <source>
        <strain evidence="1 3">78-ME</strain>
    </source>
</reference>
<evidence type="ECO:0000313" key="1">
    <source>
        <dbReference type="EMBL" id="AGS38549.1"/>
    </source>
</evidence>